<gene>
    <name evidence="3" type="ORF">QBC42DRAFT_348297</name>
</gene>
<evidence type="ECO:0000256" key="1">
    <source>
        <dbReference type="SAM" id="MobiDB-lite"/>
    </source>
</evidence>
<keyword evidence="2" id="KW-0472">Membrane</keyword>
<protein>
    <submittedName>
        <fullName evidence="3">Uncharacterized protein</fullName>
    </submittedName>
</protein>
<feature type="transmembrane region" description="Helical" evidence="2">
    <location>
        <begin position="84"/>
        <end position="106"/>
    </location>
</feature>
<keyword evidence="4" id="KW-1185">Reference proteome</keyword>
<organism evidence="3 4">
    <name type="scientific">Cladorrhinum samala</name>
    <dbReference type="NCBI Taxonomy" id="585594"/>
    <lineage>
        <taxon>Eukaryota</taxon>
        <taxon>Fungi</taxon>
        <taxon>Dikarya</taxon>
        <taxon>Ascomycota</taxon>
        <taxon>Pezizomycotina</taxon>
        <taxon>Sordariomycetes</taxon>
        <taxon>Sordariomycetidae</taxon>
        <taxon>Sordariales</taxon>
        <taxon>Podosporaceae</taxon>
        <taxon>Cladorrhinum</taxon>
    </lineage>
</organism>
<proteinExistence type="predicted"/>
<evidence type="ECO:0000313" key="4">
    <source>
        <dbReference type="Proteomes" id="UP001321749"/>
    </source>
</evidence>
<accession>A0AAV9HLZ4</accession>
<feature type="compositionally biased region" description="Polar residues" evidence="1">
    <location>
        <begin position="54"/>
        <end position="66"/>
    </location>
</feature>
<reference evidence="3" key="1">
    <citation type="journal article" date="2023" name="Mol. Phylogenet. Evol.">
        <title>Genome-scale phylogeny and comparative genomics of the fungal order Sordariales.</title>
        <authorList>
            <person name="Hensen N."/>
            <person name="Bonometti L."/>
            <person name="Westerberg I."/>
            <person name="Brannstrom I.O."/>
            <person name="Guillou S."/>
            <person name="Cros-Aarteil S."/>
            <person name="Calhoun S."/>
            <person name="Haridas S."/>
            <person name="Kuo A."/>
            <person name="Mondo S."/>
            <person name="Pangilinan J."/>
            <person name="Riley R."/>
            <person name="LaButti K."/>
            <person name="Andreopoulos B."/>
            <person name="Lipzen A."/>
            <person name="Chen C."/>
            <person name="Yan M."/>
            <person name="Daum C."/>
            <person name="Ng V."/>
            <person name="Clum A."/>
            <person name="Steindorff A."/>
            <person name="Ohm R.A."/>
            <person name="Martin F."/>
            <person name="Silar P."/>
            <person name="Natvig D.O."/>
            <person name="Lalanne C."/>
            <person name="Gautier V."/>
            <person name="Ament-Velasquez S.L."/>
            <person name="Kruys A."/>
            <person name="Hutchinson M.I."/>
            <person name="Powell A.J."/>
            <person name="Barry K."/>
            <person name="Miller A.N."/>
            <person name="Grigoriev I.V."/>
            <person name="Debuchy R."/>
            <person name="Gladieux P."/>
            <person name="Hiltunen Thoren M."/>
            <person name="Johannesson H."/>
        </authorList>
    </citation>
    <scope>NUCLEOTIDE SEQUENCE</scope>
    <source>
        <strain evidence="3">PSN324</strain>
    </source>
</reference>
<keyword evidence="2" id="KW-0812">Transmembrane</keyword>
<evidence type="ECO:0000313" key="3">
    <source>
        <dbReference type="EMBL" id="KAK4460071.1"/>
    </source>
</evidence>
<evidence type="ECO:0000256" key="2">
    <source>
        <dbReference type="SAM" id="Phobius"/>
    </source>
</evidence>
<sequence length="153" mass="16375">MAHRPLTKARQASQFLVSRLFAAPLATPARPLIKREGDQPFWLSGLAGSAKCSSVKNPTREATSANHPFRRSGKGSVDKTRAKLATLVLTCSCVYILIVSGFPVSLIESCPEFASFLGESKLGMGHVPTEVNNLGSHAEVRMPPNKPESACKG</sequence>
<dbReference type="EMBL" id="MU865020">
    <property type="protein sequence ID" value="KAK4460071.1"/>
    <property type="molecule type" value="Genomic_DNA"/>
</dbReference>
<feature type="region of interest" description="Disordered" evidence="1">
    <location>
        <begin position="54"/>
        <end position="76"/>
    </location>
</feature>
<keyword evidence="2" id="KW-1133">Transmembrane helix</keyword>
<dbReference type="AlphaFoldDB" id="A0AAV9HLZ4"/>
<name>A0AAV9HLZ4_9PEZI</name>
<reference evidence="3" key="2">
    <citation type="submission" date="2023-06" db="EMBL/GenBank/DDBJ databases">
        <authorList>
            <consortium name="Lawrence Berkeley National Laboratory"/>
            <person name="Mondo S.J."/>
            <person name="Hensen N."/>
            <person name="Bonometti L."/>
            <person name="Westerberg I."/>
            <person name="Brannstrom I.O."/>
            <person name="Guillou S."/>
            <person name="Cros-Aarteil S."/>
            <person name="Calhoun S."/>
            <person name="Haridas S."/>
            <person name="Kuo A."/>
            <person name="Pangilinan J."/>
            <person name="Riley R."/>
            <person name="Labutti K."/>
            <person name="Andreopoulos B."/>
            <person name="Lipzen A."/>
            <person name="Chen C."/>
            <person name="Yanf M."/>
            <person name="Daum C."/>
            <person name="Ng V."/>
            <person name="Clum A."/>
            <person name="Steindorff A."/>
            <person name="Ohm R."/>
            <person name="Martin F."/>
            <person name="Silar P."/>
            <person name="Natvig D."/>
            <person name="Lalanne C."/>
            <person name="Gautier V."/>
            <person name="Ament-Velasquez S.L."/>
            <person name="Kruys A."/>
            <person name="Hutchinson M.I."/>
            <person name="Powell A.J."/>
            <person name="Barry K."/>
            <person name="Miller A.N."/>
            <person name="Grigoriev I.V."/>
            <person name="Debuchy R."/>
            <person name="Gladieux P."/>
            <person name="Thoren M.H."/>
            <person name="Johannesson H."/>
        </authorList>
    </citation>
    <scope>NUCLEOTIDE SEQUENCE</scope>
    <source>
        <strain evidence="3">PSN324</strain>
    </source>
</reference>
<dbReference type="Proteomes" id="UP001321749">
    <property type="component" value="Unassembled WGS sequence"/>
</dbReference>
<comment type="caution">
    <text evidence="3">The sequence shown here is derived from an EMBL/GenBank/DDBJ whole genome shotgun (WGS) entry which is preliminary data.</text>
</comment>